<dbReference type="Proteomes" id="UP000276133">
    <property type="component" value="Unassembled WGS sequence"/>
</dbReference>
<gene>
    <name evidence="1" type="ORF">BpHYR1_026520</name>
</gene>
<reference evidence="1 2" key="1">
    <citation type="journal article" date="2018" name="Sci. Rep.">
        <title>Genomic signatures of local adaptation to the degree of environmental predictability in rotifers.</title>
        <authorList>
            <person name="Franch-Gras L."/>
            <person name="Hahn C."/>
            <person name="Garcia-Roger E.M."/>
            <person name="Carmona M.J."/>
            <person name="Serra M."/>
            <person name="Gomez A."/>
        </authorList>
    </citation>
    <scope>NUCLEOTIDE SEQUENCE [LARGE SCALE GENOMIC DNA]</scope>
    <source>
        <strain evidence="1">HYR1</strain>
    </source>
</reference>
<dbReference type="AlphaFoldDB" id="A0A3M7QU34"/>
<keyword evidence="2" id="KW-1185">Reference proteome</keyword>
<organism evidence="1 2">
    <name type="scientific">Brachionus plicatilis</name>
    <name type="common">Marine rotifer</name>
    <name type="synonym">Brachionus muelleri</name>
    <dbReference type="NCBI Taxonomy" id="10195"/>
    <lineage>
        <taxon>Eukaryota</taxon>
        <taxon>Metazoa</taxon>
        <taxon>Spiralia</taxon>
        <taxon>Gnathifera</taxon>
        <taxon>Rotifera</taxon>
        <taxon>Eurotatoria</taxon>
        <taxon>Monogononta</taxon>
        <taxon>Pseudotrocha</taxon>
        <taxon>Ploima</taxon>
        <taxon>Brachionidae</taxon>
        <taxon>Brachionus</taxon>
    </lineage>
</organism>
<name>A0A3M7QU34_BRAPC</name>
<proteinExistence type="predicted"/>
<accession>A0A3M7QU34</accession>
<dbReference type="EMBL" id="REGN01005118">
    <property type="protein sequence ID" value="RNA14729.1"/>
    <property type="molecule type" value="Genomic_DNA"/>
</dbReference>
<evidence type="ECO:0000313" key="1">
    <source>
        <dbReference type="EMBL" id="RNA14729.1"/>
    </source>
</evidence>
<evidence type="ECO:0000313" key="2">
    <source>
        <dbReference type="Proteomes" id="UP000276133"/>
    </source>
</evidence>
<protein>
    <submittedName>
        <fullName evidence="1">Uncharacterized protein</fullName>
    </submittedName>
</protein>
<sequence>MTHMLREALDQLRLIKIRSLKMLKNPALILFIESTSTFKLYLDGTLNIYNHTDFHVSKKLVYFKKIATKRDWNISQFMDLNDSFDSDSNTS</sequence>
<comment type="caution">
    <text evidence="1">The sequence shown here is derived from an EMBL/GenBank/DDBJ whole genome shotgun (WGS) entry which is preliminary data.</text>
</comment>